<name>A0A4Z2IR40_9TELE</name>
<dbReference type="OrthoDB" id="6159439at2759"/>
<dbReference type="EMBL" id="SRLO01000062">
    <property type="protein sequence ID" value="TNN79702.1"/>
    <property type="molecule type" value="Genomic_DNA"/>
</dbReference>
<evidence type="ECO:0000313" key="1">
    <source>
        <dbReference type="EMBL" id="TNN79702.1"/>
    </source>
</evidence>
<evidence type="ECO:0000313" key="2">
    <source>
        <dbReference type="Proteomes" id="UP000314294"/>
    </source>
</evidence>
<protein>
    <submittedName>
        <fullName evidence="1">Homeobox protein BarH-like 1b</fullName>
    </submittedName>
</protein>
<organism evidence="1 2">
    <name type="scientific">Liparis tanakae</name>
    <name type="common">Tanaka's snailfish</name>
    <dbReference type="NCBI Taxonomy" id="230148"/>
    <lineage>
        <taxon>Eukaryota</taxon>
        <taxon>Metazoa</taxon>
        <taxon>Chordata</taxon>
        <taxon>Craniata</taxon>
        <taxon>Vertebrata</taxon>
        <taxon>Euteleostomi</taxon>
        <taxon>Actinopterygii</taxon>
        <taxon>Neopterygii</taxon>
        <taxon>Teleostei</taxon>
        <taxon>Neoteleostei</taxon>
        <taxon>Acanthomorphata</taxon>
        <taxon>Eupercaria</taxon>
        <taxon>Perciformes</taxon>
        <taxon>Cottioidei</taxon>
        <taxon>Cottales</taxon>
        <taxon>Liparidae</taxon>
        <taxon>Liparis</taxon>
    </lineage>
</organism>
<sequence>MAHYYAPEMLPHDHRTHRYRSFMIEEILTEHPEHKASAPAGELLKFGVQALLSARPFHNQLGRDFPCYPKTMDGHSPNVFGWTTTWHSDSIVPSASVEMQEWRSHGKHEGIQHGQ</sequence>
<gene>
    <name evidence="1" type="primary">BARX1B</name>
    <name evidence="1" type="ORF">EYF80_010076</name>
</gene>
<dbReference type="AlphaFoldDB" id="A0A4Z2IR40"/>
<comment type="caution">
    <text evidence="1">The sequence shown here is derived from an EMBL/GenBank/DDBJ whole genome shotgun (WGS) entry which is preliminary data.</text>
</comment>
<reference evidence="1 2" key="1">
    <citation type="submission" date="2019-03" db="EMBL/GenBank/DDBJ databases">
        <title>First draft genome of Liparis tanakae, snailfish: a comprehensive survey of snailfish specific genes.</title>
        <authorList>
            <person name="Kim W."/>
            <person name="Song I."/>
            <person name="Jeong J.-H."/>
            <person name="Kim D."/>
            <person name="Kim S."/>
            <person name="Ryu S."/>
            <person name="Song J.Y."/>
            <person name="Lee S.K."/>
        </authorList>
    </citation>
    <scope>NUCLEOTIDE SEQUENCE [LARGE SCALE GENOMIC DNA]</scope>
    <source>
        <tissue evidence="1">Muscle</tissue>
    </source>
</reference>
<keyword evidence="2" id="KW-1185">Reference proteome</keyword>
<proteinExistence type="predicted"/>
<dbReference type="Proteomes" id="UP000314294">
    <property type="component" value="Unassembled WGS sequence"/>
</dbReference>
<accession>A0A4Z2IR40</accession>
<dbReference type="GO" id="GO:0003677">
    <property type="term" value="F:DNA binding"/>
    <property type="evidence" value="ECO:0007669"/>
    <property type="project" value="UniProtKB-KW"/>
</dbReference>
<keyword evidence="1" id="KW-0371">Homeobox</keyword>
<keyword evidence="1" id="KW-0238">DNA-binding</keyword>